<proteinExistence type="predicted"/>
<dbReference type="Proteomes" id="UP000251714">
    <property type="component" value="Unassembled WGS sequence"/>
</dbReference>
<dbReference type="AlphaFoldDB" id="A0A365N4Z8"/>
<name>A0A365N4Z8_GIBIN</name>
<gene>
    <name evidence="2" type="ORF">FPRO05_12088</name>
</gene>
<protein>
    <recommendedName>
        <fullName evidence="4">CBM-cenC domain-containing protein</fullName>
    </recommendedName>
</protein>
<accession>A0A365N4Z8</accession>
<evidence type="ECO:0000313" key="3">
    <source>
        <dbReference type="Proteomes" id="UP000251714"/>
    </source>
</evidence>
<comment type="caution">
    <text evidence="2">The sequence shown here is derived from an EMBL/GenBank/DDBJ whole genome shotgun (WGS) entry which is preliminary data.</text>
</comment>
<organism evidence="2 3">
    <name type="scientific">Gibberella intermedia</name>
    <name type="common">Bulb rot disease fungus</name>
    <name type="synonym">Fusarium proliferatum</name>
    <dbReference type="NCBI Taxonomy" id="948311"/>
    <lineage>
        <taxon>Eukaryota</taxon>
        <taxon>Fungi</taxon>
        <taxon>Dikarya</taxon>
        <taxon>Ascomycota</taxon>
        <taxon>Pezizomycotina</taxon>
        <taxon>Sordariomycetes</taxon>
        <taxon>Hypocreomycetidae</taxon>
        <taxon>Hypocreales</taxon>
        <taxon>Nectriaceae</taxon>
        <taxon>Fusarium</taxon>
        <taxon>Fusarium fujikuroi species complex</taxon>
    </lineage>
</organism>
<evidence type="ECO:0000313" key="2">
    <source>
        <dbReference type="EMBL" id="RBA15867.1"/>
    </source>
</evidence>
<feature type="chain" id="PRO_5016688202" description="CBM-cenC domain-containing protein" evidence="1">
    <location>
        <begin position="23"/>
        <end position="256"/>
    </location>
</feature>
<evidence type="ECO:0000256" key="1">
    <source>
        <dbReference type="SAM" id="SignalP"/>
    </source>
</evidence>
<keyword evidence="1" id="KW-0732">Signal</keyword>
<dbReference type="EMBL" id="PKMI01000020">
    <property type="protein sequence ID" value="RBA15867.1"/>
    <property type="molecule type" value="Genomic_DNA"/>
</dbReference>
<reference evidence="2 3" key="1">
    <citation type="submission" date="2017-12" db="EMBL/GenBank/DDBJ databases">
        <title>Genome sequence of the mycotoxigenic crop pathogen Fusarium proliferatum, strain ITEM 2341 from Date Palm.</title>
        <authorList>
            <person name="Almiman B.F."/>
            <person name="Shittu T.A."/>
            <person name="Muthumeenakshi S."/>
            <person name="Baroncelli R."/>
            <person name="Sreenivasaprasada S."/>
        </authorList>
    </citation>
    <scope>NUCLEOTIDE SEQUENCE [LARGE SCALE GENOMIC DNA]</scope>
    <source>
        <strain evidence="2 3">ITEM 2341</strain>
    </source>
</reference>
<feature type="signal peptide" evidence="1">
    <location>
        <begin position="1"/>
        <end position="22"/>
    </location>
</feature>
<sequence length="256" mass="26904">MKSIKGITVGLIALLTADVVVAGRCKPSSISSISTETKSSASTESLVPTTVDVSVTTESSLSTSAASLETSSETETSLLSTTATSSSIETSSASSIISSIFTSTELLSTTEITTADQTTETVSTTTTTEAAVLPTIANPGFDDNNNGSPLIRPGQSIAQQIDGLRTSLSYRIRFFWVKFDTPSATAGCQLSATFGGQDLGTVALLPPRTPNSVFEEYVSVVHQPSNPSEELRIRMDCISAGQTNRFYVDDVSIEFV</sequence>
<evidence type="ECO:0008006" key="4">
    <source>
        <dbReference type="Google" id="ProtNLM"/>
    </source>
</evidence>